<gene>
    <name evidence="2" type="ORF">CCORG_a0023</name>
    <name evidence="3" type="ORF">IMC76_00120</name>
</gene>
<keyword evidence="1" id="KW-0472">Membrane</keyword>
<reference evidence="2" key="1">
    <citation type="submission" date="2020-05" db="EMBL/GenBank/DDBJ databases">
        <title>Complete genome sequencing of Campylobacter and Arcobacter type strains.</title>
        <authorList>
            <person name="Miller W.G."/>
            <person name="Yee E."/>
        </authorList>
    </citation>
    <scope>NUCLEOTIDE SEQUENCE [LARGE SCALE GENOMIC DNA]</scope>
    <source>
        <strain evidence="2">LMG 27932</strain>
        <plasmid evidence="2">pCCORG</plasmid>
    </source>
</reference>
<dbReference type="AlphaFoldDB" id="A0A6M8MLD2"/>
<accession>A0A6M8MLD2</accession>
<feature type="transmembrane region" description="Helical" evidence="1">
    <location>
        <begin position="46"/>
        <end position="71"/>
    </location>
</feature>
<dbReference type="EMBL" id="CP053843">
    <property type="protein sequence ID" value="QKF65559.1"/>
    <property type="molecule type" value="Genomic_DNA"/>
</dbReference>
<dbReference type="OrthoDB" id="5322913at2"/>
<evidence type="ECO:0000313" key="4">
    <source>
        <dbReference type="Proteomes" id="UP000594749"/>
    </source>
</evidence>
<feature type="transmembrane region" description="Helical" evidence="1">
    <location>
        <begin position="133"/>
        <end position="151"/>
    </location>
</feature>
<dbReference type="EMBL" id="CP063077">
    <property type="protein sequence ID" value="QOQ86533.1"/>
    <property type="molecule type" value="Genomic_DNA"/>
</dbReference>
<feature type="transmembrane region" description="Helical" evidence="1">
    <location>
        <begin position="6"/>
        <end position="34"/>
    </location>
</feature>
<feature type="transmembrane region" description="Helical" evidence="1">
    <location>
        <begin position="163"/>
        <end position="186"/>
    </location>
</feature>
<protein>
    <submittedName>
        <fullName evidence="2">Uncharacterized protein</fullName>
    </submittedName>
</protein>
<dbReference type="Proteomes" id="UP000594749">
    <property type="component" value="Plasmid pLMG-27932-1"/>
</dbReference>
<organism evidence="2">
    <name type="scientific">Campylobacter corcagiensis</name>
    <dbReference type="NCBI Taxonomy" id="1448857"/>
    <lineage>
        <taxon>Bacteria</taxon>
        <taxon>Pseudomonadati</taxon>
        <taxon>Campylobacterota</taxon>
        <taxon>Epsilonproteobacteria</taxon>
        <taxon>Campylobacterales</taxon>
        <taxon>Campylobacteraceae</taxon>
        <taxon>Campylobacter</taxon>
    </lineage>
</organism>
<geneLocation type="plasmid" evidence="2">
    <name>pCCORG</name>
</geneLocation>
<dbReference type="RefSeq" id="WP_025803661.1">
    <property type="nucleotide sequence ID" value="NZ_CP053843.1"/>
</dbReference>
<name>A0A6M8MLD2_9BACT</name>
<proteinExistence type="predicted"/>
<evidence type="ECO:0000256" key="1">
    <source>
        <dbReference type="SAM" id="Phobius"/>
    </source>
</evidence>
<evidence type="ECO:0000313" key="2">
    <source>
        <dbReference type="EMBL" id="QKF65559.1"/>
    </source>
</evidence>
<sequence length="213" mass="23355">MDNFSAGSHIITTATVFGASALAFSIMPFGIIALRGIMKSKDNTSSGFSILGIILTAFLVHTLFCLMYMGIIKILDITYLEEANYFSNKIFRIFWASSKNEVFNLAGVGGGGTIDALGAYATLKLVQSVGKMILINIPFLVVILGASYGVYQGTKDTYKRDYLSVISFSAISIICVCIMYVAWAYIASEALFLPDGKNMFDMISEFWQKQLNV</sequence>
<dbReference type="KEGG" id="ccor:CCORG_a0023"/>
<reference evidence="3 4" key="2">
    <citation type="submission" date="2020-10" db="EMBL/GenBank/DDBJ databases">
        <title>Campylobacter and Helicobacter PacBio genomes.</title>
        <authorList>
            <person name="Lane C."/>
        </authorList>
    </citation>
    <scope>NUCLEOTIDE SEQUENCE [LARGE SCALE GENOMIC DNA]</scope>
    <source>
        <strain evidence="3 4">2016D-0077</strain>
        <plasmid evidence="3 4">pLMG-27932-1</plasmid>
    </source>
</reference>
<geneLocation type="plasmid" evidence="3 4">
    <name>pLMG-27932-1</name>
</geneLocation>
<keyword evidence="1" id="KW-0812">Transmembrane</keyword>
<keyword evidence="4" id="KW-1185">Reference proteome</keyword>
<keyword evidence="2" id="KW-0614">Plasmid</keyword>
<evidence type="ECO:0000313" key="3">
    <source>
        <dbReference type="EMBL" id="QOQ86533.1"/>
    </source>
</evidence>
<keyword evidence="1" id="KW-1133">Transmembrane helix</keyword>